<keyword evidence="2" id="KW-1185">Reference proteome</keyword>
<accession>A0ABZ3H2J8</accession>
<dbReference type="Proteomes" id="UP001492541">
    <property type="component" value="Chromosome"/>
</dbReference>
<dbReference type="EMBL" id="CP087714">
    <property type="protein sequence ID" value="XAT63504.1"/>
    <property type="molecule type" value="Genomic_DNA"/>
</dbReference>
<dbReference type="InterPro" id="IPR011231">
    <property type="entry name" value="Phage_VT1-Sakai_H0018"/>
</dbReference>
<organism evidence="1 2">
    <name type="scientific">Geoglobus acetivorans</name>
    <dbReference type="NCBI Taxonomy" id="565033"/>
    <lineage>
        <taxon>Archaea</taxon>
        <taxon>Methanobacteriati</taxon>
        <taxon>Methanobacteriota</taxon>
        <taxon>Archaeoglobi</taxon>
        <taxon>Archaeoglobales</taxon>
        <taxon>Archaeoglobaceae</taxon>
        <taxon>Geoglobus</taxon>
    </lineage>
</organism>
<dbReference type="RefSeq" id="WP_193807393.1">
    <property type="nucleotide sequence ID" value="NZ_CP087714.1"/>
</dbReference>
<reference evidence="1 2" key="1">
    <citation type="submission" date="2021-11" db="EMBL/GenBank/DDBJ databases">
        <title>Whole genome of Geoglobus acetivorans.</title>
        <authorList>
            <person name="Liu D."/>
        </authorList>
    </citation>
    <scope>NUCLEOTIDE SEQUENCE [LARGE SCALE GENOMIC DNA]</scope>
    <source>
        <strain evidence="1 2">SBH6</strain>
    </source>
</reference>
<proteinExistence type="predicted"/>
<evidence type="ECO:0000313" key="1">
    <source>
        <dbReference type="EMBL" id="XAT63504.1"/>
    </source>
</evidence>
<protein>
    <submittedName>
        <fullName evidence="1">DUF2190 family protein</fullName>
    </submittedName>
</protein>
<evidence type="ECO:0000313" key="2">
    <source>
        <dbReference type="Proteomes" id="UP001492541"/>
    </source>
</evidence>
<dbReference type="Pfam" id="PF09956">
    <property type="entry name" value="Phage_cement_2"/>
    <property type="match status" value="1"/>
</dbReference>
<sequence>MVLVYVEGRSIKATAGAAITAGQLVELTGDETVSPASAGSTKVLGVAMKDAAAGELVTVITEGVVEVTAAGAITAGARVQAAANGQVDAWSAAAAGDSAKIVGLAITSAAAAGDSIKIKLEV</sequence>
<name>A0ABZ3H2J8_GEOAI</name>
<gene>
    <name evidence="1" type="ORF">LPQ35_09635</name>
</gene>
<dbReference type="GeneID" id="90449955"/>